<dbReference type="SUPFAM" id="SSF68906">
    <property type="entry name" value="SAP domain"/>
    <property type="match status" value="1"/>
</dbReference>
<evidence type="ECO:0000259" key="1">
    <source>
        <dbReference type="PROSITE" id="PS50800"/>
    </source>
</evidence>
<sequence length="506" mass="59046">MHLQDVLPLMSKMYLSRTVDSFLKDVKLNNEEEMRDIIIKNIDEFKNAERVKLNLDFREANRDITLMNRFILKCLLGSEGYILSEKEMHENVLELERQILEDSQDDYFVENKIDETSFRVYSAVLNTAWSKGEALTSDEINILYTLREVLGLTTREHYIMESRIGRFPQKGNKLHNSKHVDQSLKDLQLRGILLRFKTDDVYYVIPHDIVREVRYEMGEELRTATYIELLNSLNIKQIKTILSTININMSGNKDQLVDKIVKYNILPSKALSHLNTSDLTQLLRSLDGSNVSGTKETKIQNIIDYYENVTTTVDSDPTDERSIYYDYFDDLASRNYKALRANKVIEKDNQVEKYFEEATRYLFEKKLKLQLENMKGSKHADGKIKISSKDSLLWDNKSVEKPYTFPEEHLEQFLGYIRSEPTRVSIFLIVTSDFTQEAVYQAQKLKAFSEDDTDVAIITAENLKYVSEVWEEYSGKKEPEFSHQVLNLTGGLNRSLLTSRMEWALR</sequence>
<organism evidence="2 3">
    <name type="scientific">Alkalibacillus haloalkaliphilus</name>
    <dbReference type="NCBI Taxonomy" id="94136"/>
    <lineage>
        <taxon>Bacteria</taxon>
        <taxon>Bacillati</taxon>
        <taxon>Bacillota</taxon>
        <taxon>Bacilli</taxon>
        <taxon>Bacillales</taxon>
        <taxon>Bacillaceae</taxon>
        <taxon>Alkalibacillus</taxon>
    </lineage>
</organism>
<comment type="caution">
    <text evidence="2">The sequence shown here is derived from an EMBL/GenBank/DDBJ whole genome shotgun (WGS) entry which is preliminary data.</text>
</comment>
<evidence type="ECO:0000313" key="3">
    <source>
        <dbReference type="Proteomes" id="UP000321440"/>
    </source>
</evidence>
<evidence type="ECO:0000313" key="2">
    <source>
        <dbReference type="EMBL" id="GEN44633.1"/>
    </source>
</evidence>
<reference evidence="2 3" key="1">
    <citation type="submission" date="2019-07" db="EMBL/GenBank/DDBJ databases">
        <title>Whole genome shotgun sequence of Alkalibacillus haloalkaliphilus NBRC 103110.</title>
        <authorList>
            <person name="Hosoyama A."/>
            <person name="Uohara A."/>
            <person name="Ohji S."/>
            <person name="Ichikawa N."/>
        </authorList>
    </citation>
    <scope>NUCLEOTIDE SEQUENCE [LARGE SCALE GENOMIC DNA]</scope>
    <source>
        <strain evidence="2 3">NBRC 103110</strain>
    </source>
</reference>
<dbReference type="AlphaFoldDB" id="A0A511W3G4"/>
<dbReference type="InterPro" id="IPR003034">
    <property type="entry name" value="SAP_dom"/>
</dbReference>
<accession>A0A511W3G4</accession>
<dbReference type="EMBL" id="BJYA01000001">
    <property type="protein sequence ID" value="GEN44633.1"/>
    <property type="molecule type" value="Genomic_DNA"/>
</dbReference>
<keyword evidence="3" id="KW-1185">Reference proteome</keyword>
<dbReference type="OrthoDB" id="232872at2"/>
<proteinExistence type="predicted"/>
<dbReference type="RefSeq" id="WP_146813865.1">
    <property type="nucleotide sequence ID" value="NZ_BJYA01000001.1"/>
</dbReference>
<dbReference type="InterPro" id="IPR036361">
    <property type="entry name" value="SAP_dom_sf"/>
</dbReference>
<feature type="domain" description="SAP" evidence="1">
    <location>
        <begin position="230"/>
        <end position="264"/>
    </location>
</feature>
<protein>
    <recommendedName>
        <fullName evidence="1">SAP domain-containing protein</fullName>
    </recommendedName>
</protein>
<dbReference type="Gene3D" id="3.40.91.30">
    <property type="match status" value="1"/>
</dbReference>
<name>A0A511W3G4_9BACI</name>
<dbReference type="PROSITE" id="PS50800">
    <property type="entry name" value="SAP"/>
    <property type="match status" value="1"/>
</dbReference>
<gene>
    <name evidence="2" type="ORF">AHA02nite_04090</name>
</gene>
<dbReference type="Proteomes" id="UP000321440">
    <property type="component" value="Unassembled WGS sequence"/>
</dbReference>